<dbReference type="STRING" id="400092.PKOR_13865"/>
<evidence type="ECO:0000313" key="3">
    <source>
        <dbReference type="EMBL" id="AKD03988.1"/>
    </source>
</evidence>
<evidence type="ECO:0000259" key="2">
    <source>
        <dbReference type="Pfam" id="PF13579"/>
    </source>
</evidence>
<dbReference type="AlphaFoldDB" id="A0A0E3ZEY9"/>
<dbReference type="EMBL" id="CP009621">
    <property type="protein sequence ID" value="AKD03988.1"/>
    <property type="molecule type" value="Genomic_DNA"/>
</dbReference>
<feature type="domain" description="Glycosyl transferase family 1" evidence="1">
    <location>
        <begin position="225"/>
        <end position="397"/>
    </location>
</feature>
<keyword evidence="4" id="KW-1185">Reference proteome</keyword>
<accession>A0A0E3ZEY9</accession>
<dbReference type="RefSeq" id="WP_046311502.1">
    <property type="nucleotide sequence ID" value="NZ_CBCSCY010000017.1"/>
</dbReference>
<dbReference type="Proteomes" id="UP000033109">
    <property type="component" value="Chromosome"/>
</dbReference>
<dbReference type="OrthoDB" id="9811902at2"/>
<evidence type="ECO:0000259" key="1">
    <source>
        <dbReference type="Pfam" id="PF00534"/>
    </source>
</evidence>
<dbReference type="SUPFAM" id="SSF53756">
    <property type="entry name" value="UDP-Glycosyltransferase/glycogen phosphorylase"/>
    <property type="match status" value="1"/>
</dbReference>
<reference evidence="3 4" key="1">
    <citation type="journal article" date="2015" name="Sci. Rep.">
        <title>Unraveling adaptation of Pontibacter korlensis to radiation and infertility in desert through complete genome and comparative transcriptomic analysis.</title>
        <authorList>
            <person name="Dai J."/>
            <person name="Dai W."/>
            <person name="Qiu C."/>
            <person name="Yang Z."/>
            <person name="Zhang Y."/>
            <person name="Zhou M."/>
            <person name="Zhang L."/>
            <person name="Fang C."/>
            <person name="Gao Q."/>
            <person name="Yang Q."/>
            <person name="Li X."/>
            <person name="Wang Z."/>
            <person name="Wang Z."/>
            <person name="Jia Z."/>
            <person name="Chen X."/>
        </authorList>
    </citation>
    <scope>NUCLEOTIDE SEQUENCE [LARGE SCALE GENOMIC DNA]</scope>
    <source>
        <strain evidence="3 4">X14-1T</strain>
    </source>
</reference>
<dbReference type="Gene3D" id="3.40.50.2000">
    <property type="entry name" value="Glycogen Phosphorylase B"/>
    <property type="match status" value="2"/>
</dbReference>
<dbReference type="PANTHER" id="PTHR12526:SF633">
    <property type="entry name" value="COLANIC ACID BIOSYNTHESIS GLYCOSYL TRANSFERASE WCAI-RELATED"/>
    <property type="match status" value="1"/>
</dbReference>
<dbReference type="InterPro" id="IPR001296">
    <property type="entry name" value="Glyco_trans_1"/>
</dbReference>
<dbReference type="PANTHER" id="PTHR12526">
    <property type="entry name" value="GLYCOSYLTRANSFERASE"/>
    <property type="match status" value="1"/>
</dbReference>
<feature type="domain" description="Glycosyltransferase subfamily 4-like N-terminal" evidence="2">
    <location>
        <begin position="18"/>
        <end position="200"/>
    </location>
</feature>
<sequence length="426" mass="48708">MKKPRFLLIGYNFYPEPTGIGKYSGEMVLWLSKRGYDCTVITTFPYYPYWKVQEPYNKNKFWYKTEKQAFESGGKLTVHRCPIYVPSKPSGLKRILLDMSFLLTAFLKLFQILFANKFDVVFTVAPSFQLGLLGALYKKICKSKLYYHIQDMQIEAARDLKMIKSERIIKTLLRVEKYIFYQTDVISSISEGMVTKIKEKAKKDVFLFPNWTDTALFFPIADRAELKMNFGFEASDMIILYSGAIGEKQGLEAILYSAKHFENMERWKFMICGSGPYTGKLKALAEDLKLQNIFFFPLQPIEKFNQFLNLADVHLVVQRASASDLVMPSKLTTILAVGGLALVTANKGTGLHALVNRYNIGVLVDAESQDELNKGISKALLSEERINIRANARAYAEKFLSIDSIMNTFEMSVYHNSYNTLSQKTI</sequence>
<gene>
    <name evidence="3" type="ORF">PKOR_13865</name>
</gene>
<dbReference type="KEGG" id="pko:PKOR_13865"/>
<dbReference type="PATRIC" id="fig|400092.3.peg.3020"/>
<dbReference type="GO" id="GO:0016757">
    <property type="term" value="F:glycosyltransferase activity"/>
    <property type="evidence" value="ECO:0007669"/>
    <property type="project" value="InterPro"/>
</dbReference>
<dbReference type="InterPro" id="IPR028098">
    <property type="entry name" value="Glyco_trans_4-like_N"/>
</dbReference>
<protein>
    <submittedName>
        <fullName evidence="3">Glycosyl transferase family 1</fullName>
    </submittedName>
</protein>
<name>A0A0E3ZEY9_9BACT</name>
<dbReference type="HOGENOM" id="CLU_009583_11_5_10"/>
<evidence type="ECO:0000313" key="4">
    <source>
        <dbReference type="Proteomes" id="UP000033109"/>
    </source>
</evidence>
<dbReference type="Pfam" id="PF13579">
    <property type="entry name" value="Glyco_trans_4_4"/>
    <property type="match status" value="1"/>
</dbReference>
<dbReference type="CDD" id="cd03794">
    <property type="entry name" value="GT4_WbuB-like"/>
    <property type="match status" value="1"/>
</dbReference>
<keyword evidence="3" id="KW-0808">Transferase</keyword>
<dbReference type="Pfam" id="PF00534">
    <property type="entry name" value="Glycos_transf_1"/>
    <property type="match status" value="1"/>
</dbReference>
<proteinExistence type="predicted"/>
<dbReference type="NCBIfam" id="NF007640">
    <property type="entry name" value="PRK10307.1"/>
    <property type="match status" value="1"/>
</dbReference>
<organism evidence="3 4">
    <name type="scientific">Pontibacter korlensis</name>
    <dbReference type="NCBI Taxonomy" id="400092"/>
    <lineage>
        <taxon>Bacteria</taxon>
        <taxon>Pseudomonadati</taxon>
        <taxon>Bacteroidota</taxon>
        <taxon>Cytophagia</taxon>
        <taxon>Cytophagales</taxon>
        <taxon>Hymenobacteraceae</taxon>
        <taxon>Pontibacter</taxon>
    </lineage>
</organism>